<comment type="caution">
    <text evidence="2">The sequence shown here is derived from an EMBL/GenBank/DDBJ whole genome shotgun (WGS) entry which is preliminary data.</text>
</comment>
<evidence type="ECO:0000259" key="1">
    <source>
        <dbReference type="Pfam" id="PF07411"/>
    </source>
</evidence>
<dbReference type="Pfam" id="PF07411">
    <property type="entry name" value="DUF1508"/>
    <property type="match status" value="1"/>
</dbReference>
<dbReference type="Proteomes" id="UP001144280">
    <property type="component" value="Unassembled WGS sequence"/>
</dbReference>
<evidence type="ECO:0000313" key="3">
    <source>
        <dbReference type="Proteomes" id="UP001144280"/>
    </source>
</evidence>
<name>A0ABQ5R1R4_9ACTN</name>
<organism evidence="2 3">
    <name type="scientific">Phytohabitans aurantiacus</name>
    <dbReference type="NCBI Taxonomy" id="3016789"/>
    <lineage>
        <taxon>Bacteria</taxon>
        <taxon>Bacillati</taxon>
        <taxon>Actinomycetota</taxon>
        <taxon>Actinomycetes</taxon>
        <taxon>Micromonosporales</taxon>
        <taxon>Micromonosporaceae</taxon>
    </lineage>
</organism>
<dbReference type="SUPFAM" id="SSF160113">
    <property type="entry name" value="YegP-like"/>
    <property type="match status" value="1"/>
</dbReference>
<accession>A0ABQ5R1R4</accession>
<sequence>MQFHINKATNGQFYWKIVASNGQTLATSETYWNKSDAESACRSVKANAASAPIVDNTVAAYRR</sequence>
<feature type="domain" description="DUF1508" evidence="1">
    <location>
        <begin position="9"/>
        <end position="55"/>
    </location>
</feature>
<proteinExistence type="predicted"/>
<dbReference type="Gene3D" id="2.30.29.80">
    <property type="match status" value="1"/>
</dbReference>
<dbReference type="InterPro" id="IPR010879">
    <property type="entry name" value="DUF1508"/>
</dbReference>
<keyword evidence="3" id="KW-1185">Reference proteome</keyword>
<protein>
    <recommendedName>
        <fullName evidence="1">DUF1508 domain-containing protein</fullName>
    </recommendedName>
</protein>
<dbReference type="EMBL" id="BSDI01000034">
    <property type="protein sequence ID" value="GLI00676.1"/>
    <property type="molecule type" value="Genomic_DNA"/>
</dbReference>
<dbReference type="RefSeq" id="WP_281901168.1">
    <property type="nucleotide sequence ID" value="NZ_BSDI01000034.1"/>
</dbReference>
<reference evidence="2" key="1">
    <citation type="submission" date="2022-12" db="EMBL/GenBank/DDBJ databases">
        <title>New Phytohabitans aurantiacus sp. RD004123 nov., an actinomycete isolated from soil.</title>
        <authorList>
            <person name="Triningsih D.W."/>
            <person name="Harunari E."/>
            <person name="Igarashi Y."/>
        </authorList>
    </citation>
    <scope>NUCLEOTIDE SEQUENCE</scope>
    <source>
        <strain evidence="2">RD004123</strain>
    </source>
</reference>
<gene>
    <name evidence="2" type="ORF">Pa4123_59520</name>
</gene>
<dbReference type="InterPro" id="IPR036913">
    <property type="entry name" value="YegP-like_sf"/>
</dbReference>
<evidence type="ECO:0000313" key="2">
    <source>
        <dbReference type="EMBL" id="GLI00676.1"/>
    </source>
</evidence>